<evidence type="ECO:0000256" key="2">
    <source>
        <dbReference type="ARBA" id="ARBA00023015"/>
    </source>
</evidence>
<dbReference type="OrthoDB" id="49520at2759"/>
<dbReference type="Pfam" id="PF08265">
    <property type="entry name" value="YL1_C"/>
    <property type="match status" value="1"/>
</dbReference>
<keyword evidence="3" id="KW-0804">Transcription</keyword>
<evidence type="ECO:0000256" key="3">
    <source>
        <dbReference type="ARBA" id="ARBA00023163"/>
    </source>
</evidence>
<organism evidence="6 7">
    <name type="scientific">Psilocybe cyanescens</name>
    <dbReference type="NCBI Taxonomy" id="93625"/>
    <lineage>
        <taxon>Eukaryota</taxon>
        <taxon>Fungi</taxon>
        <taxon>Dikarya</taxon>
        <taxon>Basidiomycota</taxon>
        <taxon>Agaricomycotina</taxon>
        <taxon>Agaricomycetes</taxon>
        <taxon>Agaricomycetidae</taxon>
        <taxon>Agaricales</taxon>
        <taxon>Agaricineae</taxon>
        <taxon>Strophariaceae</taxon>
        <taxon>Psilocybe</taxon>
    </lineage>
</organism>
<dbReference type="PANTHER" id="PTHR31200">
    <property type="entry name" value="INO80 COMPLEX SUBUNIT C"/>
    <property type="match status" value="1"/>
</dbReference>
<keyword evidence="4" id="KW-0539">Nucleus</keyword>
<dbReference type="GO" id="GO:0031011">
    <property type="term" value="C:Ino80 complex"/>
    <property type="evidence" value="ECO:0007669"/>
    <property type="project" value="InterPro"/>
</dbReference>
<dbReference type="InterPro" id="IPR013272">
    <property type="entry name" value="Vps72/YL1_C"/>
</dbReference>
<comment type="subcellular location">
    <subcellularLocation>
        <location evidence="1">Nucleus</location>
    </subcellularLocation>
</comment>
<name>A0A409WK51_PSICY</name>
<keyword evidence="2" id="KW-0805">Transcription regulation</keyword>
<dbReference type="InterPro" id="IPR029525">
    <property type="entry name" value="INO80C/Ies6"/>
</dbReference>
<evidence type="ECO:0000259" key="5">
    <source>
        <dbReference type="SMART" id="SM00993"/>
    </source>
</evidence>
<protein>
    <recommendedName>
        <fullName evidence="5">Vps72/YL1 C-terminal domain-containing protein</fullName>
    </recommendedName>
</protein>
<feature type="non-terminal residue" evidence="6">
    <location>
        <position position="1"/>
    </location>
</feature>
<feature type="domain" description="Vps72/YL1 C-terminal" evidence="5">
    <location>
        <begin position="129"/>
        <end position="158"/>
    </location>
</feature>
<reference evidence="6 7" key="1">
    <citation type="journal article" date="2018" name="Evol. Lett.">
        <title>Horizontal gene cluster transfer increased hallucinogenic mushroom diversity.</title>
        <authorList>
            <person name="Reynolds H.T."/>
            <person name="Vijayakumar V."/>
            <person name="Gluck-Thaler E."/>
            <person name="Korotkin H.B."/>
            <person name="Matheny P.B."/>
            <person name="Slot J.C."/>
        </authorList>
    </citation>
    <scope>NUCLEOTIDE SEQUENCE [LARGE SCALE GENOMIC DNA]</scope>
    <source>
        <strain evidence="6 7">2631</strain>
    </source>
</reference>
<evidence type="ECO:0000256" key="4">
    <source>
        <dbReference type="ARBA" id="ARBA00023242"/>
    </source>
</evidence>
<evidence type="ECO:0000313" key="6">
    <source>
        <dbReference type="EMBL" id="PPQ78877.1"/>
    </source>
</evidence>
<dbReference type="GO" id="GO:0006338">
    <property type="term" value="P:chromatin remodeling"/>
    <property type="evidence" value="ECO:0007669"/>
    <property type="project" value="InterPro"/>
</dbReference>
<dbReference type="InParanoid" id="A0A409WK51"/>
<dbReference type="EMBL" id="NHYD01003402">
    <property type="protein sequence ID" value="PPQ78877.1"/>
    <property type="molecule type" value="Genomic_DNA"/>
</dbReference>
<dbReference type="PANTHER" id="PTHR31200:SF1">
    <property type="entry name" value="INO80 COMPLEX SUBUNIT C"/>
    <property type="match status" value="1"/>
</dbReference>
<evidence type="ECO:0000256" key="1">
    <source>
        <dbReference type="ARBA" id="ARBA00004123"/>
    </source>
</evidence>
<dbReference type="AlphaFoldDB" id="A0A409WK51"/>
<comment type="caution">
    <text evidence="6">The sequence shown here is derived from an EMBL/GenBank/DDBJ whole genome shotgun (WGS) entry which is preliminary data.</text>
</comment>
<dbReference type="STRING" id="93625.A0A409WK51"/>
<sequence length="180" mass="20051">PPKGGFKRKAPSDDSVSATTPSLAVQLSYLHSPRTFKNQNYTKNVNRRAKNLKTVLGQERERERTEREARRLEREELLKTDPSAVADIPEDAPTCIYRLLLAWFFVPSLTGFAADTTIEAPPSVIPHKHLCDITGLEAPYTDPATGLRYHDKSVYEIVKGLSVSIAKDYLSARGVVSIVK</sequence>
<evidence type="ECO:0000313" key="7">
    <source>
        <dbReference type="Proteomes" id="UP000283269"/>
    </source>
</evidence>
<accession>A0A409WK51</accession>
<dbReference type="SMART" id="SM00993">
    <property type="entry name" value="YL1_C"/>
    <property type="match status" value="1"/>
</dbReference>
<dbReference type="Proteomes" id="UP000283269">
    <property type="component" value="Unassembled WGS sequence"/>
</dbReference>
<proteinExistence type="predicted"/>
<keyword evidence="7" id="KW-1185">Reference proteome</keyword>
<gene>
    <name evidence="6" type="ORF">CVT25_002419</name>
</gene>